<evidence type="ECO:0000259" key="7">
    <source>
        <dbReference type="PROSITE" id="PS50196"/>
    </source>
</evidence>
<dbReference type="GO" id="GO:0005643">
    <property type="term" value="C:nuclear pore"/>
    <property type="evidence" value="ECO:0007669"/>
    <property type="project" value="TreeGrafter"/>
</dbReference>
<evidence type="ECO:0000256" key="2">
    <source>
        <dbReference type="ARBA" id="ARBA00022723"/>
    </source>
</evidence>
<feature type="compositionally biased region" description="Polar residues" evidence="6">
    <location>
        <begin position="1581"/>
        <end position="1598"/>
    </location>
</feature>
<gene>
    <name evidence="10" type="primary">LOC117142984</name>
</gene>
<dbReference type="GO" id="GO:0005096">
    <property type="term" value="F:GTPase activator activity"/>
    <property type="evidence" value="ECO:0007669"/>
    <property type="project" value="TreeGrafter"/>
</dbReference>
<dbReference type="PROSITE" id="PS01358">
    <property type="entry name" value="ZF_RANBP2_1"/>
    <property type="match status" value="2"/>
</dbReference>
<dbReference type="SUPFAM" id="SSF90209">
    <property type="entry name" value="Ran binding protein zinc finger-like"/>
    <property type="match status" value="1"/>
</dbReference>
<dbReference type="SUPFAM" id="SSF48452">
    <property type="entry name" value="TPR-like"/>
    <property type="match status" value="1"/>
</dbReference>
<keyword evidence="9" id="KW-1185">Reference proteome</keyword>
<feature type="compositionally biased region" description="Polar residues" evidence="6">
    <location>
        <begin position="2175"/>
        <end position="2191"/>
    </location>
</feature>
<dbReference type="SMART" id="SM00160">
    <property type="entry name" value="RanBD"/>
    <property type="match status" value="4"/>
</dbReference>
<dbReference type="CDD" id="cd13171">
    <property type="entry name" value="RanBD1_RanBP2_insect-like"/>
    <property type="match status" value="1"/>
</dbReference>
<feature type="domain" description="RanBD1" evidence="7">
    <location>
        <begin position="1304"/>
        <end position="1440"/>
    </location>
</feature>
<keyword evidence="4" id="KW-0862">Zinc</keyword>
<feature type="region of interest" description="Disordered" evidence="6">
    <location>
        <begin position="2452"/>
        <end position="2473"/>
    </location>
</feature>
<feature type="region of interest" description="Disordered" evidence="6">
    <location>
        <begin position="2549"/>
        <end position="2568"/>
    </location>
</feature>
<feature type="compositionally biased region" description="Polar residues" evidence="6">
    <location>
        <begin position="802"/>
        <end position="815"/>
    </location>
</feature>
<sequence length="2735" mass="300952">MFTTRKEVDAHVHKMLGKLQPGRERDIKGLAVARMYMKVQEYPKAIEYLNGYLRVRDDAVGHNMIGTCYSRLNPPNVTEALQHYQRSIQMDPRQSEVVIDACELLLKENNASNTEGARYWLDQANSLDLSGNKQVFNLRMRVNLVDSNGGDESSREDGEHNTLEILMYKELQARPQDVNIRIQLLRSYVEKMKIDQAFNYALKTELESKNCTSQSTEWYEQIWMVLFKIEVAKDVKKNWRFWHFALHTLDRLVQLSLEGSGLADSSKQLFRLDQYLFKFSTSIERSGDDPQRDLHQACVDHFTGQLLLHAVTLIFKREVLTNKNKWMSTLRSALPLMLLGYQVRPIEDLSTKQWIKHCDAEQKQLIQMWRPQGSFRCAQLGRTILGCLDRSQMEIKNDRENADFDENKNSGNSMPGLFSDSEELLASAHQQCLDKSWRSQLYQQLFTHAEHKLKDTSSHLVRNQRLQLPLFEWPNLAHIEDYELQALVLPPHSLAQHVYLALGTDPNKLGDAQRVVFYEGFQRDVKQNLNYCGQDSISQVDVDLYLYATTIQTRRKLQIQREVYDSSNLGNRNAAARPHMMPFANLVGQLSAPEQSNWWDLVVRLNSNQLITEGNRVEQRAQLQHGLEAVRGVNGPKADAIIIFQLGKILNSRSDRSSLETRIDTLYRQGFSILRHQHTQQMESYVRVFKYGSAGSTAAWQDLQSLAEEAVTYFSEKMFRIGEYEQFLDEVRGLNLPMAYFLQSEACHHLEESSKLPRTARDRYSERRREFLQKTQKLIKNDDKHPLIAAMHRHQQDRNSRGIDNSFGSPDVHNNSSAYEDAEDDFYSHAAFPANRSRRHIEVTPVTPIVVAQPNQEMEQAVKQINKSLCVLKDDVSVGMEAMRQDIKVLTEKLTGLEDLLKKIKISSRETPTRDVDPAAALGLDDLFIIEDALAEHQQQQHQQQQSNNQGAVHPVVPNPYACGFYNGVPNTPSAQERFLQGPYGSPMFNQNQMYNYYAAQAQAQAQAQFLRTPPAPGSIPPPNMFGPRNPNFGLPSMFPPPTVPSVAPYIDAMGNFTQPPPSLIPPPAQPAAPPAPLNILESKPVVALPTPGFFNTTTPVFGASPIQVPQSKPLTVPTVPVPSTAPAPPSAATVNPAATTAAPPPVHIPQVAPSVPAQPPAPVPVSVPSLFNRALNNQPVEKEPPANVVITSSDPLPKPTTASVQPTLSVTIPAQHIKPSLVQAPEQPAQPAQPSVSAVGSFSFNFGSKSSESPFSFKTQVAKAAAEKQKEQEEAEQNQSDQTDLNKTLPQDTSADDYDPRPDFKPIIPLPDEVVVRTGEEGEDIKFTSRAKLFRYVDKEWKERGTGVIKILCDKTTGVSRVLMRRDQTHKVCANHTITADITINVSSQDKDKKSLLWAANDFADEQVTLERFLVRFKTGELAEEFRVAFTDASEAAKSKETVKPTVNTAELPKSEKGSTATAPASFSLSKNFVTSTPAANSLTSKPQEQTKTQPIPDPPATAAKSLFGTLSGVSAAPAKSAPSSATPFASFSFTPNGTSGFGTSTASPFGNLSFGTASAVGSGNNTTLFTTALIKDNTVQGETPQQEPQLNKSNSSDAEEEYVPTAQFVPVIALPDIVEVVTGEENEDVLFEHRAKLLRWDKEANEWKERGLGNMKLLRDRTDPNKVRLLMRREQVHKLCCNQRLLPETKFTYATNCKAAVTWGAQDYSDEELTTALLAVRFKTQDVCQQFFEAVQKAQQSIGKEPKKEVSSAAGEKEKPIKGFGDAFKPKAGSWNCQACYTSNGQDQLYCLACQEPKDATVPPKQSGLDQGNALNLTTSSSNKFSFGFAPSAALPATGGFSFGGATQSKEKPAAAVVTASVSAPTSVAPVQTAALGFGKASMTSGFGDAFKPAVGSWSCSACYVSNPGKSLYCSACEAPKDDTVPKKENSLGSGLNLPATSKFSFGFGAAAASNKDQTADGATFKFAAPAMPAAVAPTTSIGSSSFSFSMTSKPDHQQPKSPAAKEDEDNDSHEVEEEENNTYFSPVIPLPDKIDVKTGEEDEELLYVHKAKLYRLDGADWKERGLGDVKILRHRQTKKLRVVMRREQVFKICLNHVLNENVVYREKTETSWMFAVYDFSEGESVLERFTLRFKNKEVAQGFNKAIKNALNGTAKAIEDIPYSIVGSASQSTEATKTISTPNEPSQENDGAAKSRGGEPDVLVVGKPSSVRPTTHEVIPPLPMTLPLLTLPQPLAKPNDYQTPATILFKGSSLSKSTSSSSEASKTPSSAFIFGSTEKSEPGKDASPLANLQKLASGEGQGNVLGSIFCSGLSNEKSTDDSVKFVFGGGNKAAEQQKKDSSEFAFGGTKADSQSPATQEAPKLAFGGKATPVFGDANPFGGLKVNLQKSDGKEAPKSIFGGSNIFGMPKTETQSPARDFVFGSAPAFGQKPTVSFTDVAKQAAVKNEKQEDITSNKTTDLEAGGKDKKEVVPETTSTFADLANKTGSTFADLASNPGGTFADLANKTGNDFANLSANSQGSVVGFNKSAGGGFYNLTHQNAFKNFQSSPQAKEDCDDEGDATTDDNYDPHYDAIVELPDEIVVTTGEENETKLYGERAKLYRYDAESKQWKERGVGEIKVLEHPELQTFRLIMRQEQIHKLILNMNISASLQMDYMIDQKKSFLWAGYNYAVDAEGKVDTEGVLERLACRFAKEEIAEEFLNTVNSCIERAKALQGDEEDKNDDALEEQASS</sequence>
<dbReference type="Gene3D" id="2.30.29.30">
    <property type="entry name" value="Pleckstrin-homology domain (PH domain)/Phosphotyrosine-binding domain (PTB)"/>
    <property type="match status" value="4"/>
</dbReference>
<feature type="region of interest" description="Disordered" evidence="6">
    <location>
        <begin position="2255"/>
        <end position="2289"/>
    </location>
</feature>
<evidence type="ECO:0000259" key="8">
    <source>
        <dbReference type="PROSITE" id="PS50199"/>
    </source>
</evidence>
<feature type="domain" description="RanBD1" evidence="7">
    <location>
        <begin position="2573"/>
        <end position="2716"/>
    </location>
</feature>
<dbReference type="Proteomes" id="UP000515162">
    <property type="component" value="Chromosome 3R"/>
</dbReference>
<dbReference type="SMART" id="SM00547">
    <property type="entry name" value="ZnF_RBZ"/>
    <property type="match status" value="2"/>
</dbReference>
<feature type="domain" description="RanBP2-type" evidence="8">
    <location>
        <begin position="1896"/>
        <end position="1925"/>
    </location>
</feature>
<protein>
    <submittedName>
        <fullName evidence="10">E3 SUMO-protein ligase RanBP2</fullName>
    </submittedName>
</protein>
<dbReference type="CTD" id="43041"/>
<feature type="region of interest" description="Disordered" evidence="6">
    <location>
        <begin position="1989"/>
        <end position="2030"/>
    </location>
</feature>
<evidence type="ECO:0000256" key="5">
    <source>
        <dbReference type="PROSITE-ProRule" id="PRU00322"/>
    </source>
</evidence>
<dbReference type="PROSITE" id="PS50196">
    <property type="entry name" value="RANBD1"/>
    <property type="match status" value="4"/>
</dbReference>
<dbReference type="InterPro" id="IPR000156">
    <property type="entry name" value="Ran_bind_dom"/>
</dbReference>
<dbReference type="Pfam" id="PF00638">
    <property type="entry name" value="Ran_BP1"/>
    <property type="match status" value="4"/>
</dbReference>
<dbReference type="PANTHER" id="PTHR23138:SF87">
    <property type="entry name" value="E3 SUMO-PROTEIN LIGASE RANBP2"/>
    <property type="match status" value="1"/>
</dbReference>
<feature type="compositionally biased region" description="Low complexity" evidence="6">
    <location>
        <begin position="2255"/>
        <end position="2273"/>
    </location>
</feature>
<proteinExistence type="predicted"/>
<dbReference type="SUPFAM" id="SSF50729">
    <property type="entry name" value="PH domain-like"/>
    <property type="match status" value="4"/>
</dbReference>
<dbReference type="InterPro" id="IPR011993">
    <property type="entry name" value="PH-like_dom_sf"/>
</dbReference>
<keyword evidence="2" id="KW-0479">Metal-binding</keyword>
<dbReference type="CDD" id="cd13172">
    <property type="entry name" value="RanBD2_RanBP2_insect-like"/>
    <property type="match status" value="1"/>
</dbReference>
<evidence type="ECO:0000313" key="10">
    <source>
        <dbReference type="RefSeq" id="XP_033163227.1"/>
    </source>
</evidence>
<dbReference type="Pfam" id="PF00641">
    <property type="entry name" value="Zn_ribbon_RanBP"/>
    <property type="match status" value="2"/>
</dbReference>
<evidence type="ECO:0000256" key="1">
    <source>
        <dbReference type="ARBA" id="ARBA00022553"/>
    </source>
</evidence>
<evidence type="ECO:0000256" key="3">
    <source>
        <dbReference type="ARBA" id="ARBA00022771"/>
    </source>
</evidence>
<feature type="compositionally biased region" description="Acidic residues" evidence="6">
    <location>
        <begin position="2557"/>
        <end position="2568"/>
    </location>
</feature>
<feature type="region of interest" description="Disordered" evidence="6">
    <location>
        <begin position="1263"/>
        <end position="1308"/>
    </location>
</feature>
<dbReference type="GO" id="GO:0016874">
    <property type="term" value="F:ligase activity"/>
    <property type="evidence" value="ECO:0007669"/>
    <property type="project" value="UniProtKB-KW"/>
</dbReference>
<feature type="compositionally biased region" description="Polar residues" evidence="6">
    <location>
        <begin position="1190"/>
        <end position="1204"/>
    </location>
</feature>
<feature type="region of interest" description="Disordered" evidence="6">
    <location>
        <begin position="795"/>
        <end position="815"/>
    </location>
</feature>
<name>A0A6P8K2J4_DROMA</name>
<dbReference type="Gene3D" id="1.25.40.10">
    <property type="entry name" value="Tetratricopeptide repeat domain"/>
    <property type="match status" value="1"/>
</dbReference>
<dbReference type="Gene3D" id="4.10.1060.10">
    <property type="entry name" value="Zinc finger, RanBP2-type"/>
    <property type="match status" value="2"/>
</dbReference>
<dbReference type="FunFam" id="2.30.29.30:FF:000018">
    <property type="entry name" value="E3 SUMO-protein ligase RanBP2"/>
    <property type="match status" value="3"/>
</dbReference>
<keyword evidence="3 5" id="KW-0863">Zinc-finger</keyword>
<feature type="domain" description="RanBD1" evidence="7">
    <location>
        <begin position="1609"/>
        <end position="1746"/>
    </location>
</feature>
<feature type="region of interest" description="Disordered" evidence="6">
    <location>
        <begin position="2175"/>
        <end position="2220"/>
    </location>
</feature>
<feature type="region of interest" description="Disordered" evidence="6">
    <location>
        <begin position="1438"/>
        <end position="1464"/>
    </location>
</feature>
<dbReference type="InterPro" id="IPR011990">
    <property type="entry name" value="TPR-like_helical_dom_sf"/>
</dbReference>
<dbReference type="InterPro" id="IPR045255">
    <property type="entry name" value="RanBP1-like"/>
</dbReference>
<reference evidence="10" key="1">
    <citation type="submission" date="2025-08" db="UniProtKB">
        <authorList>
            <consortium name="RefSeq"/>
        </authorList>
    </citation>
    <scope>IDENTIFICATION</scope>
    <source>
        <strain evidence="10">Mau12</strain>
        <tissue evidence="10">Whole Body</tissue>
    </source>
</reference>
<feature type="region of interest" description="Disordered" evidence="6">
    <location>
        <begin position="1479"/>
        <end position="1506"/>
    </location>
</feature>
<accession>A0A6P8K2J4</accession>
<dbReference type="InterPro" id="IPR036443">
    <property type="entry name" value="Znf_RanBP2_sf"/>
</dbReference>
<dbReference type="InterPro" id="IPR001876">
    <property type="entry name" value="Znf_RanBP2"/>
</dbReference>
<dbReference type="CDD" id="cd13174">
    <property type="entry name" value="RanBD4_RanBP2_insect-like"/>
    <property type="match status" value="1"/>
</dbReference>
<dbReference type="PANTHER" id="PTHR23138">
    <property type="entry name" value="RAN BINDING PROTEIN"/>
    <property type="match status" value="1"/>
</dbReference>
<feature type="domain" description="RanBP2-type" evidence="8">
    <location>
        <begin position="1773"/>
        <end position="1802"/>
    </location>
</feature>
<dbReference type="RefSeq" id="XP_033163227.1">
    <property type="nucleotide sequence ID" value="XM_033307336.1"/>
</dbReference>
<organism evidence="9 10">
    <name type="scientific">Drosophila mauritiana</name>
    <name type="common">Fruit fly</name>
    <dbReference type="NCBI Taxonomy" id="7226"/>
    <lineage>
        <taxon>Eukaryota</taxon>
        <taxon>Metazoa</taxon>
        <taxon>Ecdysozoa</taxon>
        <taxon>Arthropoda</taxon>
        <taxon>Hexapoda</taxon>
        <taxon>Insecta</taxon>
        <taxon>Pterygota</taxon>
        <taxon>Neoptera</taxon>
        <taxon>Endopterygota</taxon>
        <taxon>Diptera</taxon>
        <taxon>Brachycera</taxon>
        <taxon>Muscomorpha</taxon>
        <taxon>Ephydroidea</taxon>
        <taxon>Drosophilidae</taxon>
        <taxon>Drosophila</taxon>
        <taxon>Sophophora</taxon>
    </lineage>
</organism>
<feature type="region of interest" description="Disordered" evidence="6">
    <location>
        <begin position="2340"/>
        <end position="2363"/>
    </location>
</feature>
<keyword evidence="1" id="KW-0597">Phosphoprotein</keyword>
<evidence type="ECO:0000256" key="6">
    <source>
        <dbReference type="SAM" id="MobiDB-lite"/>
    </source>
</evidence>
<feature type="domain" description="RanBD1" evidence="7">
    <location>
        <begin position="2026"/>
        <end position="2158"/>
    </location>
</feature>
<evidence type="ECO:0000256" key="4">
    <source>
        <dbReference type="ARBA" id="ARBA00022833"/>
    </source>
</evidence>
<feature type="compositionally biased region" description="Polar residues" evidence="6">
    <location>
        <begin position="1479"/>
        <end position="1495"/>
    </location>
</feature>
<dbReference type="GO" id="GO:0005737">
    <property type="term" value="C:cytoplasm"/>
    <property type="evidence" value="ECO:0007669"/>
    <property type="project" value="TreeGrafter"/>
</dbReference>
<dbReference type="GO" id="GO:0008270">
    <property type="term" value="F:zinc ion binding"/>
    <property type="evidence" value="ECO:0007669"/>
    <property type="project" value="UniProtKB-KW"/>
</dbReference>
<evidence type="ECO:0000313" key="9">
    <source>
        <dbReference type="Proteomes" id="UP000515162"/>
    </source>
</evidence>
<keyword evidence="10" id="KW-0436">Ligase</keyword>
<feature type="region of interest" description="Disordered" evidence="6">
    <location>
        <begin position="1178"/>
        <end position="1204"/>
    </location>
</feature>
<dbReference type="PROSITE" id="PS50199">
    <property type="entry name" value="ZF_RANBP2_2"/>
    <property type="match status" value="2"/>
</dbReference>
<dbReference type="GeneID" id="117142984"/>
<feature type="compositionally biased region" description="Polar residues" evidence="6">
    <location>
        <begin position="1279"/>
        <end position="1294"/>
    </location>
</feature>
<feature type="region of interest" description="Disordered" evidence="6">
    <location>
        <begin position="1581"/>
        <end position="1601"/>
    </location>
</feature>
<feature type="compositionally biased region" description="Acidic residues" evidence="6">
    <location>
        <begin position="2009"/>
        <end position="2023"/>
    </location>
</feature>
<dbReference type="FunFam" id="1.25.40.10:FF:000582">
    <property type="entry name" value="E3 SUMO-protein ligase RanBP2"/>
    <property type="match status" value="1"/>
</dbReference>